<proteinExistence type="predicted"/>
<evidence type="ECO:0000313" key="4">
    <source>
        <dbReference type="Proteomes" id="UP000305921"/>
    </source>
</evidence>
<dbReference type="NCBIfam" id="NF047321">
    <property type="entry name" value="SCO7613_CTERM"/>
    <property type="match status" value="1"/>
</dbReference>
<feature type="transmembrane region" description="Helical" evidence="2">
    <location>
        <begin position="598"/>
        <end position="618"/>
    </location>
</feature>
<sequence>MSRATLAAMENAPPPAEELRLIDRELVQLDFRRSQLLARRAWLLTALRTAGTAPAPVPARSPGAAAETSPPSAQNVLLTLGGVLLTIAAVAFTLVSWGQMGIGGRALVLGAVTATALGTPLLLLRRKLVSTAESVAALGLVLTVLDAYALRRAVLPGTDAVAYTAVAAGALTAVWAVYGRAVGRLRLPLPSAVVAGQLPLPLWALSAGGGIEATAWAALATAGPDVVIALAARRRAVRALAVTGAVTTGGWTLLTGLWLSLSAESPAASVEPALLLLAAASLALAAAWRAPAAAAATAAVGGLATVAATGGVLRTTVPADWAVPAYLLCAAVLLAAVRAPLPRGVLSGLAVASGLVHLASALWAAPVALLALTGPAATLEDVWGGPPVHDAALPGAVTAPVVLAAVAAVLWAAPRLLPAAPLPRPAAECAALVLTWSAAVAAPVTLSLPLGPTLAVQLTATAAALTLAARPALAAALLPTVEGAGPKPHPAGRVTGAAGEGRASDEAAGGPASPGAGRVRADGTARGEPVAARPDPPSHALGPADALAGTALVCALGSATSAALLGLATRPATFTALGVLVALGAAAAAAARGPVRTVAACAAVVGTAGLVTAAAAAAGLPVHHVGLALLAVPAAAALLGARLGRHPLALPLETTAAAAGLVAVALAVPHPPTLALVLALAGVVAAGTAVRAERRPLAGYVAAVLFVAATWVRLAASGVEVPEAYTLPVTVPALAVGLLRRRTDPSASSWAAYGPGLAATLVPSLLAAWGDTDWPRPLLLGLAALGVTLAGARLRLRAPLVLGGLTLTLDALHELAPYVVQVVDALPRWLPPALAGLLLLAVGATYEQRLRDARRIRKTLGRMR</sequence>
<reference evidence="3 4" key="1">
    <citation type="submission" date="2019-05" db="EMBL/GenBank/DDBJ databases">
        <title>Streptomyces marianii sp. nov., a novel marine actinomycete from southern coast of India.</title>
        <authorList>
            <person name="Iniyan A.M."/>
            <person name="Wink J."/>
            <person name="Ramprasad E."/>
            <person name="Ramana C.V."/>
            <person name="Bunk B."/>
            <person name="Sproer C."/>
            <person name="Joseph F.-J.R.S."/>
            <person name="Vincent S.G.P."/>
        </authorList>
    </citation>
    <scope>NUCLEOTIDE SEQUENCE [LARGE SCALE GENOMIC DNA]</scope>
    <source>
        <strain evidence="3 4">ICN19</strain>
    </source>
</reference>
<dbReference type="InterPro" id="IPR058062">
    <property type="entry name" value="SCO7613_C"/>
</dbReference>
<organism evidence="3 4">
    <name type="scientific">Streptomyces marianii</name>
    <dbReference type="NCBI Taxonomy" id="1817406"/>
    <lineage>
        <taxon>Bacteria</taxon>
        <taxon>Bacillati</taxon>
        <taxon>Actinomycetota</taxon>
        <taxon>Actinomycetes</taxon>
        <taxon>Kitasatosporales</taxon>
        <taxon>Streptomycetaceae</taxon>
        <taxon>Streptomyces</taxon>
    </lineage>
</organism>
<feature type="transmembrane region" description="Helical" evidence="2">
    <location>
        <begin position="546"/>
        <end position="568"/>
    </location>
</feature>
<feature type="transmembrane region" description="Helical" evidence="2">
    <location>
        <begin position="319"/>
        <end position="337"/>
    </location>
</feature>
<feature type="compositionally biased region" description="Low complexity" evidence="1">
    <location>
        <begin position="507"/>
        <end position="517"/>
    </location>
</feature>
<feature type="transmembrane region" description="Helical" evidence="2">
    <location>
        <begin position="392"/>
        <end position="413"/>
    </location>
</feature>
<feature type="transmembrane region" description="Helical" evidence="2">
    <location>
        <begin position="160"/>
        <end position="178"/>
    </location>
</feature>
<feature type="transmembrane region" description="Helical" evidence="2">
    <location>
        <begin position="751"/>
        <end position="770"/>
    </location>
</feature>
<feature type="transmembrane region" description="Helical" evidence="2">
    <location>
        <begin position="76"/>
        <end position="96"/>
    </location>
</feature>
<dbReference type="EMBL" id="VAWE01000001">
    <property type="protein sequence ID" value="TLQ46995.1"/>
    <property type="molecule type" value="Genomic_DNA"/>
</dbReference>
<name>A0A5R9ED99_9ACTN</name>
<keyword evidence="4" id="KW-1185">Reference proteome</keyword>
<gene>
    <name evidence="3" type="ORF">FEF34_32150</name>
</gene>
<feature type="transmembrane region" description="Helical" evidence="2">
    <location>
        <begin position="674"/>
        <end position="690"/>
    </location>
</feature>
<feature type="transmembrane region" description="Helical" evidence="2">
    <location>
        <begin position="574"/>
        <end position="591"/>
    </location>
</feature>
<feature type="transmembrane region" description="Helical" evidence="2">
    <location>
        <begin position="776"/>
        <end position="794"/>
    </location>
</feature>
<comment type="caution">
    <text evidence="3">The sequence shown here is derived from an EMBL/GenBank/DDBJ whole genome shotgun (WGS) entry which is preliminary data.</text>
</comment>
<accession>A0A5R9ED99</accession>
<feature type="transmembrane region" description="Helical" evidence="2">
    <location>
        <begin position="697"/>
        <end position="716"/>
    </location>
</feature>
<keyword evidence="2" id="KW-0812">Transmembrane</keyword>
<keyword evidence="2" id="KW-0472">Membrane</keyword>
<feature type="transmembrane region" description="Helical" evidence="2">
    <location>
        <begin position="293"/>
        <end position="313"/>
    </location>
</feature>
<feature type="transmembrane region" description="Helical" evidence="2">
    <location>
        <begin position="829"/>
        <end position="846"/>
    </location>
</feature>
<dbReference type="OrthoDB" id="3416299at2"/>
<feature type="transmembrane region" description="Helical" evidence="2">
    <location>
        <begin position="267"/>
        <end position="286"/>
    </location>
</feature>
<evidence type="ECO:0000313" key="3">
    <source>
        <dbReference type="EMBL" id="TLQ46995.1"/>
    </source>
</evidence>
<feature type="transmembrane region" description="Helical" evidence="2">
    <location>
        <begin position="239"/>
        <end position="261"/>
    </location>
</feature>
<dbReference type="AlphaFoldDB" id="A0A5R9ED99"/>
<feature type="transmembrane region" description="Helical" evidence="2">
    <location>
        <begin position="135"/>
        <end position="154"/>
    </location>
</feature>
<evidence type="ECO:0000256" key="2">
    <source>
        <dbReference type="SAM" id="Phobius"/>
    </source>
</evidence>
<dbReference type="Proteomes" id="UP000305921">
    <property type="component" value="Unassembled WGS sequence"/>
</dbReference>
<keyword evidence="2" id="KW-1133">Transmembrane helix</keyword>
<feature type="transmembrane region" description="Helical" evidence="2">
    <location>
        <begin position="624"/>
        <end position="641"/>
    </location>
</feature>
<feature type="transmembrane region" description="Helical" evidence="2">
    <location>
        <begin position="349"/>
        <end position="372"/>
    </location>
</feature>
<protein>
    <submittedName>
        <fullName evidence="3">Uncharacterized protein</fullName>
    </submittedName>
</protein>
<evidence type="ECO:0000256" key="1">
    <source>
        <dbReference type="SAM" id="MobiDB-lite"/>
    </source>
</evidence>
<feature type="transmembrane region" description="Helical" evidence="2">
    <location>
        <begin position="648"/>
        <end position="668"/>
    </location>
</feature>
<feature type="transmembrane region" description="Helical" evidence="2">
    <location>
        <begin position="102"/>
        <end position="123"/>
    </location>
</feature>
<feature type="region of interest" description="Disordered" evidence="1">
    <location>
        <begin position="481"/>
        <end position="541"/>
    </location>
</feature>